<protein>
    <submittedName>
        <fullName evidence="2">Uncharacterized protein</fullName>
    </submittedName>
</protein>
<evidence type="ECO:0000313" key="2">
    <source>
        <dbReference type="EMBL" id="KAK9765614.1"/>
    </source>
</evidence>
<sequence length="114" mass="12276">MYETHTPTGTHKAHESTQTQDAQMSAWTCNMHRSIKTHKSRKPTKIHLQTAGPSFEMEGSDVKSGQGEVKDLGSTGSGNISPGMYGVPQDPGNEMEIAPTSPTEDSSSDETMLP</sequence>
<gene>
    <name evidence="2" type="ORF">K7432_005912</name>
</gene>
<evidence type="ECO:0000313" key="3">
    <source>
        <dbReference type="Proteomes" id="UP001479436"/>
    </source>
</evidence>
<keyword evidence="3" id="KW-1185">Reference proteome</keyword>
<accession>A0ABR2WVQ4</accession>
<reference evidence="2 3" key="1">
    <citation type="submission" date="2023-04" db="EMBL/GenBank/DDBJ databases">
        <title>Genome of Basidiobolus ranarum AG-B5.</title>
        <authorList>
            <person name="Stajich J.E."/>
            <person name="Carter-House D."/>
            <person name="Gryganskyi A."/>
        </authorList>
    </citation>
    <scope>NUCLEOTIDE SEQUENCE [LARGE SCALE GENOMIC DNA]</scope>
    <source>
        <strain evidence="2 3">AG-B5</strain>
    </source>
</reference>
<dbReference type="EMBL" id="JASJQH010000246">
    <property type="protein sequence ID" value="KAK9765614.1"/>
    <property type="molecule type" value="Genomic_DNA"/>
</dbReference>
<feature type="compositionally biased region" description="Basic residues" evidence="1">
    <location>
        <begin position="33"/>
        <end position="45"/>
    </location>
</feature>
<evidence type="ECO:0000256" key="1">
    <source>
        <dbReference type="SAM" id="MobiDB-lite"/>
    </source>
</evidence>
<feature type="compositionally biased region" description="Low complexity" evidence="1">
    <location>
        <begin position="99"/>
        <end position="114"/>
    </location>
</feature>
<organism evidence="2 3">
    <name type="scientific">Basidiobolus ranarum</name>
    <dbReference type="NCBI Taxonomy" id="34480"/>
    <lineage>
        <taxon>Eukaryota</taxon>
        <taxon>Fungi</taxon>
        <taxon>Fungi incertae sedis</taxon>
        <taxon>Zoopagomycota</taxon>
        <taxon>Entomophthoromycotina</taxon>
        <taxon>Basidiobolomycetes</taxon>
        <taxon>Basidiobolales</taxon>
        <taxon>Basidiobolaceae</taxon>
        <taxon>Basidiobolus</taxon>
    </lineage>
</organism>
<dbReference type="Proteomes" id="UP001479436">
    <property type="component" value="Unassembled WGS sequence"/>
</dbReference>
<name>A0ABR2WVQ4_9FUNG</name>
<feature type="compositionally biased region" description="Polar residues" evidence="1">
    <location>
        <begin position="16"/>
        <end position="28"/>
    </location>
</feature>
<feature type="region of interest" description="Disordered" evidence="1">
    <location>
        <begin position="1"/>
        <end position="114"/>
    </location>
</feature>
<proteinExistence type="predicted"/>
<comment type="caution">
    <text evidence="2">The sequence shown here is derived from an EMBL/GenBank/DDBJ whole genome shotgun (WGS) entry which is preliminary data.</text>
</comment>